<comment type="subcellular location">
    <subcellularLocation>
        <location evidence="4">Cell membrane</location>
        <topology evidence="4">Multi-pass membrane protein</topology>
    </subcellularLocation>
    <subcellularLocation>
        <location evidence="3">Cytoplasmic vesicle</location>
        <location evidence="3">Secretory vesicle</location>
        <location evidence="3">Synaptic vesicle membrane</location>
        <topology evidence="3">Multi-pass membrane protein</topology>
    </subcellularLocation>
    <subcellularLocation>
        <location evidence="1">Golgi apparatus</location>
        <location evidence="1">trans-Golgi network membrane</location>
        <topology evidence="1">Multi-pass membrane protein</topology>
    </subcellularLocation>
    <subcellularLocation>
        <location evidence="17">Membrane</location>
        <topology evidence="17">Multi-pass membrane protein</topology>
    </subcellularLocation>
    <subcellularLocation>
        <location evidence="2">Recycling endosome membrane</location>
        <topology evidence="2">Multi-pass membrane protein</topology>
    </subcellularLocation>
</comment>
<evidence type="ECO:0000256" key="14">
    <source>
        <dbReference type="ARBA" id="ARBA00023136"/>
    </source>
</evidence>
<dbReference type="GO" id="GO:0005886">
    <property type="term" value="C:plasma membrane"/>
    <property type="evidence" value="ECO:0007669"/>
    <property type="project" value="UniProtKB-SubCell"/>
</dbReference>
<keyword evidence="6" id="KW-1003">Cell membrane</keyword>
<evidence type="ECO:0000313" key="18">
    <source>
        <dbReference type="EMBL" id="SBR87014.1"/>
    </source>
</evidence>
<evidence type="ECO:0000256" key="4">
    <source>
        <dbReference type="ARBA" id="ARBA00004651"/>
    </source>
</evidence>
<evidence type="ECO:0000256" key="16">
    <source>
        <dbReference type="ARBA" id="ARBA00038169"/>
    </source>
</evidence>
<dbReference type="AlphaFoldDB" id="A0A1A8Q1D9"/>
<keyword evidence="8 17" id="KW-0812">Transmembrane</keyword>
<dbReference type="GO" id="GO:0006887">
    <property type="term" value="P:exocytosis"/>
    <property type="evidence" value="ECO:0007669"/>
    <property type="project" value="UniProtKB-KW"/>
</dbReference>
<evidence type="ECO:0000256" key="1">
    <source>
        <dbReference type="ARBA" id="ARBA00004166"/>
    </source>
</evidence>
<name>A0A1A8Q1D9_9TELE</name>
<dbReference type="GO" id="GO:0032588">
    <property type="term" value="C:trans-Golgi network membrane"/>
    <property type="evidence" value="ECO:0007669"/>
    <property type="project" value="TreeGrafter"/>
</dbReference>
<dbReference type="EMBL" id="HAEF01006156">
    <property type="protein sequence ID" value="SBR43538.1"/>
    <property type="molecule type" value="Transcribed_RNA"/>
</dbReference>
<organism evidence="18">
    <name type="scientific">Nothobranchius pienaari</name>
    <dbReference type="NCBI Taxonomy" id="704102"/>
    <lineage>
        <taxon>Eukaryota</taxon>
        <taxon>Metazoa</taxon>
        <taxon>Chordata</taxon>
        <taxon>Craniata</taxon>
        <taxon>Vertebrata</taxon>
        <taxon>Euteleostomi</taxon>
        <taxon>Actinopterygii</taxon>
        <taxon>Neopterygii</taxon>
        <taxon>Teleostei</taxon>
        <taxon>Neoteleostei</taxon>
        <taxon>Acanthomorphata</taxon>
        <taxon>Ovalentaria</taxon>
        <taxon>Atherinomorphae</taxon>
        <taxon>Cyprinodontiformes</taxon>
        <taxon>Nothobranchiidae</taxon>
        <taxon>Nothobranchius</taxon>
    </lineage>
</organism>
<feature type="transmembrane region" description="Helical" evidence="17">
    <location>
        <begin position="164"/>
        <end position="188"/>
    </location>
</feature>
<keyword evidence="9" id="KW-0967">Endosome</keyword>
<evidence type="ECO:0000256" key="8">
    <source>
        <dbReference type="ARBA" id="ARBA00022692"/>
    </source>
</evidence>
<dbReference type="PANTHER" id="PTHR10687:SF5">
    <property type="entry name" value="SECRETORY CARRIER-ASSOCIATED MEMBRANE PROTEIN 5"/>
    <property type="match status" value="1"/>
</dbReference>
<keyword evidence="10" id="KW-0653">Protein transport</keyword>
<feature type="transmembrane region" description="Helical" evidence="17">
    <location>
        <begin position="72"/>
        <end position="91"/>
    </location>
</feature>
<evidence type="ECO:0000256" key="15">
    <source>
        <dbReference type="ARBA" id="ARBA00023329"/>
    </source>
</evidence>
<evidence type="ECO:0000256" key="6">
    <source>
        <dbReference type="ARBA" id="ARBA00022475"/>
    </source>
</evidence>
<feature type="transmembrane region" description="Helical" evidence="17">
    <location>
        <begin position="40"/>
        <end position="60"/>
    </location>
</feature>
<dbReference type="GO" id="GO:0055038">
    <property type="term" value="C:recycling endosome membrane"/>
    <property type="evidence" value="ECO:0007669"/>
    <property type="project" value="UniProtKB-SubCell"/>
</dbReference>
<evidence type="ECO:0000256" key="5">
    <source>
        <dbReference type="ARBA" id="ARBA00022448"/>
    </source>
</evidence>
<comment type="similarity">
    <text evidence="16">Belongs to the SCAMP family. SCAMP5 subfamily.</text>
</comment>
<keyword evidence="15" id="KW-0968">Cytoplasmic vesicle</keyword>
<accession>A0A1A8Q1D9</accession>
<evidence type="ECO:0000256" key="7">
    <source>
        <dbReference type="ARBA" id="ARBA00022483"/>
    </source>
</evidence>
<proteinExistence type="inferred from homology"/>
<evidence type="ECO:0000256" key="13">
    <source>
        <dbReference type="ARBA" id="ARBA00023034"/>
    </source>
</evidence>
<evidence type="ECO:0000256" key="12">
    <source>
        <dbReference type="ARBA" id="ARBA00023018"/>
    </source>
</evidence>
<keyword evidence="13" id="KW-0333">Golgi apparatus</keyword>
<sequence>MADPNFPPLPGFIPLKPCFYQDFEEIPEQHRSMCKKMYHLWMLNSATLMVNLIGCFAWMFGGGGVTNFGLAIIWLLMFTPCSYVCWFRPIYKAFNHEEKLKKKQVHEGEDISDLFLRTDSSFNFMLFFFVFMAQVGISVIQSIGIPGWGVCGWLATISFFSYNILVAIIMLIPTIMFTAVASLSFIALTRIHNFYRGSGASMSKAQEEWSTGAWKNPHVQAAAQQAAMGAAAGAMQDQFSSPQYNENQM</sequence>
<dbReference type="GO" id="GO:0015031">
    <property type="term" value="P:protein transport"/>
    <property type="evidence" value="ECO:0007669"/>
    <property type="project" value="UniProtKB-KW"/>
</dbReference>
<keyword evidence="7" id="KW-0268">Exocytosis</keyword>
<dbReference type="InterPro" id="IPR007273">
    <property type="entry name" value="SCAMP"/>
</dbReference>
<dbReference type="GO" id="GO:0030672">
    <property type="term" value="C:synaptic vesicle membrane"/>
    <property type="evidence" value="ECO:0007669"/>
    <property type="project" value="UniProtKB-SubCell"/>
</dbReference>
<keyword evidence="14 17" id="KW-0472">Membrane</keyword>
<reference evidence="18" key="2">
    <citation type="submission" date="2016-06" db="EMBL/GenBank/DDBJ databases">
        <title>The genome of a short-lived fish provides insights into sex chromosome evolution and the genetic control of aging.</title>
        <authorList>
            <person name="Reichwald K."/>
            <person name="Felder M."/>
            <person name="Petzold A."/>
            <person name="Koch P."/>
            <person name="Groth M."/>
            <person name="Platzer M."/>
        </authorList>
    </citation>
    <scope>NUCLEOTIDE SEQUENCE</scope>
    <source>
        <tissue evidence="18">Brain</tissue>
    </source>
</reference>
<gene>
    <name evidence="18" type="primary">SCAMP5</name>
</gene>
<protein>
    <recommendedName>
        <fullName evidence="17">Secretory carrier-associated membrane protein</fullName>
        <shortName evidence="17">Secretory carrier membrane protein</shortName>
    </recommendedName>
</protein>
<evidence type="ECO:0000256" key="17">
    <source>
        <dbReference type="RuleBase" id="RU363122"/>
    </source>
</evidence>
<evidence type="ECO:0000256" key="10">
    <source>
        <dbReference type="ARBA" id="ARBA00022927"/>
    </source>
</evidence>
<evidence type="ECO:0000256" key="3">
    <source>
        <dbReference type="ARBA" id="ARBA00004644"/>
    </source>
</evidence>
<feature type="transmembrane region" description="Helical" evidence="17">
    <location>
        <begin position="124"/>
        <end position="144"/>
    </location>
</feature>
<reference evidence="18" key="1">
    <citation type="submission" date="2016-05" db="EMBL/GenBank/DDBJ databases">
        <authorList>
            <person name="Lavstsen T."/>
            <person name="Jespersen J.S."/>
        </authorList>
    </citation>
    <scope>NUCLEOTIDE SEQUENCE</scope>
    <source>
        <tissue evidence="18">Brain</tissue>
    </source>
</reference>
<keyword evidence="11 17" id="KW-1133">Transmembrane helix</keyword>
<keyword evidence="12" id="KW-0770">Synapse</keyword>
<evidence type="ECO:0000256" key="11">
    <source>
        <dbReference type="ARBA" id="ARBA00022989"/>
    </source>
</evidence>
<evidence type="ECO:0000256" key="2">
    <source>
        <dbReference type="ARBA" id="ARBA00004195"/>
    </source>
</evidence>
<dbReference type="Pfam" id="PF04144">
    <property type="entry name" value="SCAMP"/>
    <property type="match status" value="2"/>
</dbReference>
<keyword evidence="5 17" id="KW-0813">Transport</keyword>
<evidence type="ECO:0000256" key="9">
    <source>
        <dbReference type="ARBA" id="ARBA00022753"/>
    </source>
</evidence>
<dbReference type="EMBL" id="HAEG01010395">
    <property type="protein sequence ID" value="SBR87014.1"/>
    <property type="molecule type" value="Transcribed_RNA"/>
</dbReference>
<dbReference type="PANTHER" id="PTHR10687">
    <property type="entry name" value="SECRETORY CARRIER-ASSOCIATED MEMBRANE PROTEIN SCAMP"/>
    <property type="match status" value="1"/>
</dbReference>